<dbReference type="AlphaFoldDB" id="A0A7S1ZFD5"/>
<dbReference type="EMBL" id="HBGN01023106">
    <property type="protein sequence ID" value="CAD9337376.1"/>
    <property type="molecule type" value="Transcribed_RNA"/>
</dbReference>
<sequence length="246" mass="27913">MTQCTQSFLTTAPPLHHDSYQSPSSASSLHAKKSSPPPSSGQFELQELRAQLQTMKTKSISSRYLAPEKRTELSSYLTSLVSKAPSPISKRSIGPYIKGKTWRLAFSTEQATLNDLPFGATVFLRIKDNDDDDGGESYKKGELDYVLKFSKRVWGLSELVAKCTYELDTSAVNPGLLTFIYQNIQTDMFGMKNLPIGFFGLLKDRGTFLETIWFDGQMWVDRGFNDGGMEYYNVYWLEDEEDEWNQ</sequence>
<accession>A0A7S1ZFD5</accession>
<feature type="compositionally biased region" description="Polar residues" evidence="1">
    <location>
        <begin position="1"/>
        <end position="10"/>
    </location>
</feature>
<gene>
    <name evidence="2" type="ORF">DBRI1063_LOCUS14756</name>
</gene>
<feature type="region of interest" description="Disordered" evidence="1">
    <location>
        <begin position="1"/>
        <end position="42"/>
    </location>
</feature>
<organism evidence="2">
    <name type="scientific">Ditylum brightwellii</name>
    <dbReference type="NCBI Taxonomy" id="49249"/>
    <lineage>
        <taxon>Eukaryota</taxon>
        <taxon>Sar</taxon>
        <taxon>Stramenopiles</taxon>
        <taxon>Ochrophyta</taxon>
        <taxon>Bacillariophyta</taxon>
        <taxon>Mediophyceae</taxon>
        <taxon>Lithodesmiophycidae</taxon>
        <taxon>Lithodesmiales</taxon>
        <taxon>Lithodesmiaceae</taxon>
        <taxon>Ditylum</taxon>
    </lineage>
</organism>
<protein>
    <submittedName>
        <fullName evidence="2">Uncharacterized protein</fullName>
    </submittedName>
</protein>
<name>A0A7S1ZFD5_9STRA</name>
<evidence type="ECO:0000313" key="2">
    <source>
        <dbReference type="EMBL" id="CAD9337376.1"/>
    </source>
</evidence>
<proteinExistence type="predicted"/>
<evidence type="ECO:0000256" key="1">
    <source>
        <dbReference type="SAM" id="MobiDB-lite"/>
    </source>
</evidence>
<reference evidence="2" key="1">
    <citation type="submission" date="2021-01" db="EMBL/GenBank/DDBJ databases">
        <authorList>
            <person name="Corre E."/>
            <person name="Pelletier E."/>
            <person name="Niang G."/>
            <person name="Scheremetjew M."/>
            <person name="Finn R."/>
            <person name="Kale V."/>
            <person name="Holt S."/>
            <person name="Cochrane G."/>
            <person name="Meng A."/>
            <person name="Brown T."/>
            <person name="Cohen L."/>
        </authorList>
    </citation>
    <scope>NUCLEOTIDE SEQUENCE</scope>
    <source>
        <strain evidence="2">Pop2</strain>
    </source>
</reference>